<evidence type="ECO:0000256" key="12">
    <source>
        <dbReference type="PIRSR" id="PIRSR000098-1"/>
    </source>
</evidence>
<feature type="domain" description="Aspartate/homoserine dehydrogenase NAD-binding" evidence="17">
    <location>
        <begin position="8"/>
        <end position="125"/>
    </location>
</feature>
<dbReference type="GO" id="GO:0004412">
    <property type="term" value="F:homoserine dehydrogenase activity"/>
    <property type="evidence" value="ECO:0007669"/>
    <property type="project" value="UniProtKB-EC"/>
</dbReference>
<dbReference type="UniPathway" id="UPA00051">
    <property type="reaction ID" value="UER00465"/>
</dbReference>
<keyword evidence="10 14" id="KW-0486">Methionine biosynthesis</keyword>
<dbReference type="Pfam" id="PF03447">
    <property type="entry name" value="NAD_binding_3"/>
    <property type="match status" value="1"/>
</dbReference>
<evidence type="ECO:0000259" key="17">
    <source>
        <dbReference type="Pfam" id="PF03447"/>
    </source>
</evidence>
<dbReference type="PANTHER" id="PTHR43331">
    <property type="entry name" value="HOMOSERINE DEHYDROGENASE"/>
    <property type="match status" value="1"/>
</dbReference>
<comment type="caution">
    <text evidence="18">The sequence shown here is derived from an EMBL/GenBank/DDBJ whole genome shotgun (WGS) entry which is preliminary data.</text>
</comment>
<keyword evidence="19" id="KW-1185">Reference proteome</keyword>
<dbReference type="EMBL" id="LROS01000031">
    <property type="protein sequence ID" value="OBR92009.1"/>
    <property type="molecule type" value="Genomic_DNA"/>
</dbReference>
<evidence type="ECO:0000256" key="11">
    <source>
        <dbReference type="ARBA" id="ARBA00048841"/>
    </source>
</evidence>
<dbReference type="InterPro" id="IPR036291">
    <property type="entry name" value="NAD(P)-bd_dom_sf"/>
</dbReference>
<dbReference type="InterPro" id="IPR005106">
    <property type="entry name" value="Asp/hSer_DH_NAD-bd"/>
</dbReference>
<evidence type="ECO:0000256" key="2">
    <source>
        <dbReference type="ARBA" id="ARBA00005062"/>
    </source>
</evidence>
<dbReference type="PATRIC" id="fig|1353534.3.peg.2711"/>
<dbReference type="RefSeq" id="WP_065078859.1">
    <property type="nucleotide sequence ID" value="NZ_LROS01000031.1"/>
</dbReference>
<dbReference type="SUPFAM" id="SSF51735">
    <property type="entry name" value="NAD(P)-binding Rossmann-fold domains"/>
    <property type="match status" value="1"/>
</dbReference>
<evidence type="ECO:0000313" key="18">
    <source>
        <dbReference type="EMBL" id="OBR92009.1"/>
    </source>
</evidence>
<comment type="pathway">
    <text evidence="1 14">Amino-acid biosynthesis; L-threonine biosynthesis; L-threonine from L-aspartate: step 3/5.</text>
</comment>
<dbReference type="Gene3D" id="3.30.360.10">
    <property type="entry name" value="Dihydrodipicolinate Reductase, domain 2"/>
    <property type="match status" value="1"/>
</dbReference>
<dbReference type="Gene3D" id="3.40.50.720">
    <property type="entry name" value="NAD(P)-binding Rossmann-like Domain"/>
    <property type="match status" value="1"/>
</dbReference>
<evidence type="ECO:0000256" key="6">
    <source>
        <dbReference type="ARBA" id="ARBA00022605"/>
    </source>
</evidence>
<dbReference type="SUPFAM" id="SSF55347">
    <property type="entry name" value="Glyceraldehyde-3-phosphate dehydrogenase-like, C-terminal domain"/>
    <property type="match status" value="1"/>
</dbReference>
<evidence type="ECO:0000259" key="16">
    <source>
        <dbReference type="Pfam" id="PF00742"/>
    </source>
</evidence>
<evidence type="ECO:0000256" key="5">
    <source>
        <dbReference type="ARBA" id="ARBA00013376"/>
    </source>
</evidence>
<dbReference type="Proteomes" id="UP000093954">
    <property type="component" value="Unassembled WGS sequence"/>
</dbReference>
<feature type="domain" description="Homoserine dehydrogenase catalytic" evidence="16">
    <location>
        <begin position="133"/>
        <end position="310"/>
    </location>
</feature>
<evidence type="ECO:0000256" key="15">
    <source>
        <dbReference type="RuleBase" id="RU004171"/>
    </source>
</evidence>
<protein>
    <recommendedName>
        <fullName evidence="5 14">Homoserine dehydrogenase</fullName>
        <ecNumber evidence="4 14">1.1.1.3</ecNumber>
    </recommendedName>
</protein>
<comment type="catalytic activity">
    <reaction evidence="11">
        <text>L-homoserine + NADP(+) = L-aspartate 4-semialdehyde + NADPH + H(+)</text>
        <dbReference type="Rhea" id="RHEA:15761"/>
        <dbReference type="ChEBI" id="CHEBI:15378"/>
        <dbReference type="ChEBI" id="CHEBI:57476"/>
        <dbReference type="ChEBI" id="CHEBI:57783"/>
        <dbReference type="ChEBI" id="CHEBI:58349"/>
        <dbReference type="ChEBI" id="CHEBI:537519"/>
        <dbReference type="EC" id="1.1.1.3"/>
    </reaction>
    <physiologicalReaction direction="right-to-left" evidence="11">
        <dbReference type="Rhea" id="RHEA:15763"/>
    </physiologicalReaction>
</comment>
<keyword evidence="6 14" id="KW-0028">Amino-acid biosynthesis</keyword>
<sequence length="414" mass="46193">MANIAMLGYGVVGSGVAELISRNRYKFKDELDEELVISKILVRNVDKHLNNKNRGLLTENIEDIFNEKVDIIVEAMGGLNPSYEYIKRALNMKKHVVTANKDLMAERGYELLQLAKKNGVTIHFEASVGGGIPILKSMNECLVGNEIKSIRSILNGTTNFILSKMSHNGMSYEEALKLAQELGFAEANPESDVKGYDAARKLSILSTIAYNRRVEWKDINIEGITQIDSDDFRYAKMKKCSIKLLGISKISEDDIYAAVMPVMVKQDSMLGKIENEYNAILVEGDAVGDVMFSGKGAGMFPTASAVFADIADIVENKREKTITFSSEKASINKSWDLKSKWLLRIKTQNRVEIIESISSSFKSCYILSNSVSGNKKEVVAFVNADNEDLIDDYIKKVKSEKHAQFVKKLLVLDK</sequence>
<reference evidence="18 19" key="1">
    <citation type="journal article" date="2012" name="Front. Microbiol.">
        <title>Draft Genome Sequence of the Virulent Strain 01-B526 of the Fish Pathogen Aeromonas salmonicida.</title>
        <authorList>
            <person name="Charette S.J."/>
            <person name="Brochu F."/>
            <person name="Boyle B."/>
            <person name="Filion G."/>
            <person name="Tanaka K.H."/>
            <person name="Derome N."/>
        </authorList>
    </citation>
    <scope>NUCLEOTIDE SEQUENCE [LARGE SCALE GENOMIC DNA]</scope>
    <source>
        <strain evidence="18 19">P11</strain>
    </source>
</reference>
<dbReference type="GO" id="GO:0009088">
    <property type="term" value="P:threonine biosynthetic process"/>
    <property type="evidence" value="ECO:0007669"/>
    <property type="project" value="UniProtKB-UniPathway"/>
</dbReference>
<dbReference type="PIRSF" id="PIRSF000098">
    <property type="entry name" value="Homoser_dehydrog"/>
    <property type="match status" value="1"/>
</dbReference>
<feature type="binding site" evidence="13">
    <location>
        <position position="186"/>
    </location>
    <ligand>
        <name>L-homoserine</name>
        <dbReference type="ChEBI" id="CHEBI:57476"/>
    </ligand>
</feature>
<comment type="pathway">
    <text evidence="2 14">Amino-acid biosynthesis; L-methionine biosynthesis via de novo pathway; L-homoserine from L-aspartate: step 3/3.</text>
</comment>
<evidence type="ECO:0000256" key="14">
    <source>
        <dbReference type="RuleBase" id="RU000579"/>
    </source>
</evidence>
<keyword evidence="8 14" id="KW-0560">Oxidoreductase</keyword>
<dbReference type="NCBIfam" id="NF004976">
    <property type="entry name" value="PRK06349.1"/>
    <property type="match status" value="1"/>
</dbReference>
<feature type="binding site" evidence="13">
    <location>
        <position position="101"/>
    </location>
    <ligand>
        <name>NADPH</name>
        <dbReference type="ChEBI" id="CHEBI:57783"/>
    </ligand>
</feature>
<evidence type="ECO:0000256" key="9">
    <source>
        <dbReference type="ARBA" id="ARBA00023053"/>
    </source>
</evidence>
<gene>
    <name evidence="18" type="primary">hom_2</name>
    <name evidence="18" type="ORF">CLRAG_26690</name>
</gene>
<dbReference type="PROSITE" id="PS01042">
    <property type="entry name" value="HOMOSER_DHGENASE"/>
    <property type="match status" value="1"/>
</dbReference>
<evidence type="ECO:0000256" key="1">
    <source>
        <dbReference type="ARBA" id="ARBA00005056"/>
    </source>
</evidence>
<dbReference type="Pfam" id="PF00742">
    <property type="entry name" value="Homoserine_dh"/>
    <property type="match status" value="1"/>
</dbReference>
<dbReference type="InterPro" id="IPR019811">
    <property type="entry name" value="HDH_CS"/>
</dbReference>
<accession>A0A1A6APL2</accession>
<keyword evidence="7 14" id="KW-0791">Threonine biosynthesis</keyword>
<feature type="active site" description="Proton donor" evidence="12">
    <location>
        <position position="201"/>
    </location>
</feature>
<evidence type="ECO:0000256" key="4">
    <source>
        <dbReference type="ARBA" id="ARBA00013213"/>
    </source>
</evidence>
<dbReference type="FunFam" id="3.30.360.10:FF:000005">
    <property type="entry name" value="Homoserine dehydrogenase"/>
    <property type="match status" value="1"/>
</dbReference>
<proteinExistence type="inferred from homology"/>
<dbReference type="InterPro" id="IPR016204">
    <property type="entry name" value="HDH"/>
</dbReference>
<evidence type="ECO:0000256" key="8">
    <source>
        <dbReference type="ARBA" id="ARBA00023002"/>
    </source>
</evidence>
<comment type="similarity">
    <text evidence="3 15">Belongs to the homoserine dehydrogenase family.</text>
</comment>
<evidence type="ECO:0000256" key="3">
    <source>
        <dbReference type="ARBA" id="ARBA00006753"/>
    </source>
</evidence>
<feature type="binding site" evidence="13">
    <location>
        <begin position="7"/>
        <end position="14"/>
    </location>
    <ligand>
        <name>NADP(+)</name>
        <dbReference type="ChEBI" id="CHEBI:58349"/>
    </ligand>
</feature>
<dbReference type="GO" id="GO:0050661">
    <property type="term" value="F:NADP binding"/>
    <property type="evidence" value="ECO:0007669"/>
    <property type="project" value="InterPro"/>
</dbReference>
<dbReference type="UniPathway" id="UPA00050">
    <property type="reaction ID" value="UER00063"/>
</dbReference>
<dbReference type="AlphaFoldDB" id="A0A1A6APL2"/>
<dbReference type="InterPro" id="IPR001342">
    <property type="entry name" value="HDH_cat"/>
</dbReference>
<name>A0A1A6APL2_9CLOT</name>
<keyword evidence="9" id="KW-0915">Sodium</keyword>
<evidence type="ECO:0000313" key="19">
    <source>
        <dbReference type="Proteomes" id="UP000093954"/>
    </source>
</evidence>
<dbReference type="GO" id="GO:0009086">
    <property type="term" value="P:methionine biosynthetic process"/>
    <property type="evidence" value="ECO:0007669"/>
    <property type="project" value="UniProtKB-KW"/>
</dbReference>
<organism evidence="18 19">
    <name type="scientific">Clostridium ragsdalei P11</name>
    <dbReference type="NCBI Taxonomy" id="1353534"/>
    <lineage>
        <taxon>Bacteria</taxon>
        <taxon>Bacillati</taxon>
        <taxon>Bacillota</taxon>
        <taxon>Clostridia</taxon>
        <taxon>Eubacteriales</taxon>
        <taxon>Clostridiaceae</taxon>
        <taxon>Clostridium</taxon>
    </lineage>
</organism>
<keyword evidence="13 14" id="KW-0521">NADP</keyword>
<dbReference type="Gene3D" id="3.30.70.260">
    <property type="match status" value="1"/>
</dbReference>
<dbReference type="EC" id="1.1.1.3" evidence="4 14"/>
<dbReference type="PANTHER" id="PTHR43331:SF1">
    <property type="entry name" value="HOMOSERINE DEHYDROGENASE"/>
    <property type="match status" value="1"/>
</dbReference>
<evidence type="ECO:0000256" key="7">
    <source>
        <dbReference type="ARBA" id="ARBA00022697"/>
    </source>
</evidence>
<evidence type="ECO:0000256" key="10">
    <source>
        <dbReference type="ARBA" id="ARBA00023167"/>
    </source>
</evidence>
<evidence type="ECO:0000256" key="13">
    <source>
        <dbReference type="PIRSR" id="PIRSR000098-2"/>
    </source>
</evidence>